<dbReference type="EMBL" id="BMKU01000001">
    <property type="protein sequence ID" value="GGG84267.1"/>
    <property type="molecule type" value="Genomic_DNA"/>
</dbReference>
<dbReference type="Proteomes" id="UP000596938">
    <property type="component" value="Unassembled WGS sequence"/>
</dbReference>
<sequence length="105" mass="10834">MESTRGVSRYSRTGAADAETAAGPGAGAGVPWMVAVGIAKVEDKRHPFAGASRTGSTGLDLSRLSARHPVSVPQPSFFAVHSVKVTQCDRSGVERGCSIALRNAP</sequence>
<evidence type="ECO:0000313" key="3">
    <source>
        <dbReference type="Proteomes" id="UP000596938"/>
    </source>
</evidence>
<evidence type="ECO:0000256" key="1">
    <source>
        <dbReference type="SAM" id="MobiDB-lite"/>
    </source>
</evidence>
<name>A0ABQ1X9F4_9MICC</name>
<protein>
    <submittedName>
        <fullName evidence="2">Uncharacterized protein</fullName>
    </submittedName>
</protein>
<organism evidence="2 3">
    <name type="scientific">Pseudarthrobacter polychromogenes</name>
    <dbReference type="NCBI Taxonomy" id="1676"/>
    <lineage>
        <taxon>Bacteria</taxon>
        <taxon>Bacillati</taxon>
        <taxon>Actinomycetota</taxon>
        <taxon>Actinomycetes</taxon>
        <taxon>Micrococcales</taxon>
        <taxon>Micrococcaceae</taxon>
        <taxon>Pseudarthrobacter</taxon>
    </lineage>
</organism>
<gene>
    <name evidence="2" type="ORF">GCM10011577_02290</name>
</gene>
<reference evidence="3" key="1">
    <citation type="journal article" date="2019" name="Int. J. Syst. Evol. Microbiol.">
        <title>The Global Catalogue of Microorganisms (GCM) 10K type strain sequencing project: providing services to taxonomists for standard genome sequencing and annotation.</title>
        <authorList>
            <consortium name="The Broad Institute Genomics Platform"/>
            <consortium name="The Broad Institute Genome Sequencing Center for Infectious Disease"/>
            <person name="Wu L."/>
            <person name="Ma J."/>
        </authorList>
    </citation>
    <scope>NUCLEOTIDE SEQUENCE [LARGE SCALE GENOMIC DNA]</scope>
    <source>
        <strain evidence="3">CGMCC 1.1927</strain>
    </source>
</reference>
<feature type="compositionally biased region" description="Low complexity" evidence="1">
    <location>
        <begin position="14"/>
        <end position="29"/>
    </location>
</feature>
<comment type="caution">
    <text evidence="2">The sequence shown here is derived from an EMBL/GenBank/DDBJ whole genome shotgun (WGS) entry which is preliminary data.</text>
</comment>
<feature type="region of interest" description="Disordered" evidence="1">
    <location>
        <begin position="1"/>
        <end position="29"/>
    </location>
</feature>
<keyword evidence="3" id="KW-1185">Reference proteome</keyword>
<accession>A0ABQ1X9F4</accession>
<proteinExistence type="predicted"/>
<evidence type="ECO:0000313" key="2">
    <source>
        <dbReference type="EMBL" id="GGG84267.1"/>
    </source>
</evidence>